<dbReference type="Proteomes" id="UP000028007">
    <property type="component" value="Unassembled WGS sequence"/>
</dbReference>
<accession>A0A081PHN6</accession>
<gene>
    <name evidence="2" type="ORF">N180_06675</name>
</gene>
<dbReference type="AlphaFoldDB" id="A0A081PHN6"/>
<protein>
    <submittedName>
        <fullName evidence="2">Uncharacterized protein</fullName>
    </submittedName>
</protein>
<evidence type="ECO:0000256" key="1">
    <source>
        <dbReference type="SAM" id="MobiDB-lite"/>
    </source>
</evidence>
<reference evidence="2 3" key="1">
    <citation type="journal article" date="1992" name="Int. J. Syst. Bacteriol.">
        <title>Sphingobacterium antarcticus sp. nov. a Psychrotrophic Bacterium from the Soils of Schirmacher Oasis, Antarctica.</title>
        <authorList>
            <person name="Shivaji S."/>
            <person name="Ray M.K."/>
            <person name="Rao N.S."/>
            <person name="Saiserr L."/>
            <person name="Jagannadham M.V."/>
            <person name="Kumar G.S."/>
            <person name="Reddy G."/>
            <person name="Bhargava P.M."/>
        </authorList>
    </citation>
    <scope>NUCLEOTIDE SEQUENCE [LARGE SCALE GENOMIC DNA]</scope>
    <source>
        <strain evidence="2 3">4BY</strain>
    </source>
</reference>
<organism evidence="2 3">
    <name type="scientific">Pedobacter antarcticus 4BY</name>
    <dbReference type="NCBI Taxonomy" id="1358423"/>
    <lineage>
        <taxon>Bacteria</taxon>
        <taxon>Pseudomonadati</taxon>
        <taxon>Bacteroidota</taxon>
        <taxon>Sphingobacteriia</taxon>
        <taxon>Sphingobacteriales</taxon>
        <taxon>Sphingobacteriaceae</taxon>
        <taxon>Pedobacter</taxon>
    </lineage>
</organism>
<evidence type="ECO:0000313" key="2">
    <source>
        <dbReference type="EMBL" id="KEQ30209.1"/>
    </source>
</evidence>
<evidence type="ECO:0000313" key="3">
    <source>
        <dbReference type="Proteomes" id="UP000028007"/>
    </source>
</evidence>
<dbReference type="EMBL" id="JNFF01000048">
    <property type="protein sequence ID" value="KEQ30209.1"/>
    <property type="molecule type" value="Genomic_DNA"/>
</dbReference>
<comment type="caution">
    <text evidence="2">The sequence shown here is derived from an EMBL/GenBank/DDBJ whole genome shotgun (WGS) entry which is preliminary data.</text>
</comment>
<keyword evidence="3" id="KW-1185">Reference proteome</keyword>
<sequence length="94" mass="10732">MLYIQNIEIMDKKDIFYPDFNYAAPQLSAFSLCIDIFIISLQNGDIIRFKPPDITNFGDWLIANGIRDIAVDDGITSKQQPEPHVSLKSKKKTK</sequence>
<proteinExistence type="predicted"/>
<name>A0A081PHN6_9SPHI</name>
<dbReference type="eggNOG" id="ENOG50347DX">
    <property type="taxonomic scope" value="Bacteria"/>
</dbReference>
<feature type="region of interest" description="Disordered" evidence="1">
    <location>
        <begin position="75"/>
        <end position="94"/>
    </location>
</feature>